<dbReference type="InterPro" id="IPR020595">
    <property type="entry name" value="MnmG-rel_CS"/>
</dbReference>
<reference evidence="14" key="1">
    <citation type="submission" date="2018-05" db="EMBL/GenBank/DDBJ databases">
        <authorList>
            <person name="Li X."/>
        </authorList>
    </citation>
    <scope>NUCLEOTIDE SEQUENCE [LARGE SCALE GENOMIC DNA]</scope>
    <source>
        <strain evidence="14">HKS-05</strain>
    </source>
</reference>
<dbReference type="GO" id="GO:0050660">
    <property type="term" value="F:flavin adenine dinucleotide binding"/>
    <property type="evidence" value="ECO:0007669"/>
    <property type="project" value="UniProtKB-UniRule"/>
</dbReference>
<dbReference type="Gene3D" id="1.10.10.1800">
    <property type="entry name" value="tRNA uridine 5-carboxymethylaminomethyl modification enzyme MnmG/GidA"/>
    <property type="match status" value="1"/>
</dbReference>
<dbReference type="OrthoDB" id="9815560at2"/>
<evidence type="ECO:0000256" key="11">
    <source>
        <dbReference type="HAMAP-Rule" id="MF_00129"/>
    </source>
</evidence>
<evidence type="ECO:0000259" key="12">
    <source>
        <dbReference type="SMART" id="SM01228"/>
    </source>
</evidence>
<dbReference type="InterPro" id="IPR026904">
    <property type="entry name" value="MnmG_C"/>
</dbReference>
<protein>
    <recommendedName>
        <fullName evidence="4 11">tRNA uridine 5-carboxymethylaminomethyl modification enzyme MnmG</fullName>
    </recommendedName>
    <alternativeName>
        <fullName evidence="10 11">Glucose-inhibited division protein A</fullName>
    </alternativeName>
</protein>
<dbReference type="InterPro" id="IPR049312">
    <property type="entry name" value="GIDA_C_N"/>
</dbReference>
<evidence type="ECO:0000256" key="4">
    <source>
        <dbReference type="ARBA" id="ARBA00020461"/>
    </source>
</evidence>
<dbReference type="PROSITE" id="PS01280">
    <property type="entry name" value="GIDA_1"/>
    <property type="match status" value="1"/>
</dbReference>
<accession>A0A328AXM4</accession>
<dbReference type="InterPro" id="IPR044920">
    <property type="entry name" value="MnmG_C_subdom_sf"/>
</dbReference>
<evidence type="ECO:0000313" key="14">
    <source>
        <dbReference type="Proteomes" id="UP000249842"/>
    </source>
</evidence>
<feature type="domain" description="tRNA uridine 5-carboxymethylaminomethyl modification enzyme C-terminal subdomain" evidence="12">
    <location>
        <begin position="541"/>
        <end position="612"/>
    </location>
</feature>
<dbReference type="FunFam" id="3.50.50.60:FF:000145">
    <property type="entry name" value="tRNA uridine 5-carboxymethylaminomethyl modification enzyme"/>
    <property type="match status" value="1"/>
</dbReference>
<dbReference type="SMART" id="SM01228">
    <property type="entry name" value="GIDA_assoc_3"/>
    <property type="match status" value="1"/>
</dbReference>
<dbReference type="PANTHER" id="PTHR11806">
    <property type="entry name" value="GLUCOSE INHIBITED DIVISION PROTEIN A"/>
    <property type="match status" value="1"/>
</dbReference>
<keyword evidence="14" id="KW-1185">Reference proteome</keyword>
<dbReference type="GO" id="GO:0005829">
    <property type="term" value="C:cytosol"/>
    <property type="evidence" value="ECO:0007669"/>
    <property type="project" value="TreeGrafter"/>
</dbReference>
<comment type="subcellular location">
    <subcellularLocation>
        <location evidence="11">Cytoplasm</location>
    </subcellularLocation>
</comment>
<dbReference type="Pfam" id="PF13932">
    <property type="entry name" value="SAM_GIDA_C"/>
    <property type="match status" value="1"/>
</dbReference>
<comment type="cofactor">
    <cofactor evidence="1 11">
        <name>FAD</name>
        <dbReference type="ChEBI" id="CHEBI:57692"/>
    </cofactor>
</comment>
<evidence type="ECO:0000256" key="6">
    <source>
        <dbReference type="ARBA" id="ARBA00022694"/>
    </source>
</evidence>
<keyword evidence="8 11" id="KW-0520">NAD</keyword>
<dbReference type="HAMAP" id="MF_00129">
    <property type="entry name" value="MnmG_GidA"/>
    <property type="match status" value="1"/>
</dbReference>
<dbReference type="GO" id="GO:0030488">
    <property type="term" value="P:tRNA methylation"/>
    <property type="evidence" value="ECO:0007669"/>
    <property type="project" value="TreeGrafter"/>
</dbReference>
<evidence type="ECO:0000256" key="8">
    <source>
        <dbReference type="ARBA" id="ARBA00023027"/>
    </source>
</evidence>
<gene>
    <name evidence="11" type="primary">mnmG</name>
    <name evidence="11" type="synonym">gidA</name>
    <name evidence="13" type="ORF">DJ021_06110</name>
</gene>
<dbReference type="PROSITE" id="PS01281">
    <property type="entry name" value="GIDA_2"/>
    <property type="match status" value="1"/>
</dbReference>
<dbReference type="GO" id="GO:0002098">
    <property type="term" value="P:tRNA wobble uridine modification"/>
    <property type="evidence" value="ECO:0007669"/>
    <property type="project" value="InterPro"/>
</dbReference>
<dbReference type="AlphaFoldDB" id="A0A328AXM4"/>
<evidence type="ECO:0000256" key="7">
    <source>
        <dbReference type="ARBA" id="ARBA00022827"/>
    </source>
</evidence>
<dbReference type="InterPro" id="IPR002218">
    <property type="entry name" value="MnmG-rel"/>
</dbReference>
<evidence type="ECO:0000313" key="13">
    <source>
        <dbReference type="EMBL" id="RAK59409.1"/>
    </source>
</evidence>
<keyword evidence="5 11" id="KW-0285">Flavoprotein</keyword>
<dbReference type="FunFam" id="1.10.150.570:FF:000001">
    <property type="entry name" value="tRNA uridine 5-carboxymethylaminomethyl modification enzyme MnmG"/>
    <property type="match status" value="1"/>
</dbReference>
<keyword evidence="7 11" id="KW-0274">FAD</keyword>
<dbReference type="Gene3D" id="3.50.50.60">
    <property type="entry name" value="FAD/NAD(P)-binding domain"/>
    <property type="match status" value="2"/>
</dbReference>
<dbReference type="InterPro" id="IPR040131">
    <property type="entry name" value="MnmG_N"/>
</dbReference>
<evidence type="ECO:0000256" key="3">
    <source>
        <dbReference type="ARBA" id="ARBA00007653"/>
    </source>
</evidence>
<dbReference type="FunFam" id="3.50.50.60:FF:000002">
    <property type="entry name" value="tRNA uridine 5-carboxymethylaminomethyl modification enzyme MnmG"/>
    <property type="match status" value="1"/>
</dbReference>
<organism evidence="13 14">
    <name type="scientific">Phenylobacterium hankyongense</name>
    <dbReference type="NCBI Taxonomy" id="1813876"/>
    <lineage>
        <taxon>Bacteria</taxon>
        <taxon>Pseudomonadati</taxon>
        <taxon>Pseudomonadota</taxon>
        <taxon>Alphaproteobacteria</taxon>
        <taxon>Caulobacterales</taxon>
        <taxon>Caulobacteraceae</taxon>
        <taxon>Phenylobacterium</taxon>
    </lineage>
</organism>
<dbReference type="Gene3D" id="1.10.150.570">
    <property type="entry name" value="GidA associated domain, C-terminal subdomain"/>
    <property type="match status" value="1"/>
</dbReference>
<proteinExistence type="inferred from homology"/>
<feature type="binding site" evidence="11">
    <location>
        <begin position="272"/>
        <end position="286"/>
    </location>
    <ligand>
        <name>NAD(+)</name>
        <dbReference type="ChEBI" id="CHEBI:57540"/>
    </ligand>
</feature>
<evidence type="ECO:0000256" key="1">
    <source>
        <dbReference type="ARBA" id="ARBA00001974"/>
    </source>
</evidence>
<dbReference type="InterPro" id="IPR047001">
    <property type="entry name" value="MnmG_C_subdom"/>
</dbReference>
<keyword evidence="11" id="KW-0963">Cytoplasm</keyword>
<evidence type="ECO:0000256" key="9">
    <source>
        <dbReference type="ARBA" id="ARBA00025948"/>
    </source>
</evidence>
<dbReference type="Proteomes" id="UP000249842">
    <property type="component" value="Unassembled WGS sequence"/>
</dbReference>
<dbReference type="InterPro" id="IPR036188">
    <property type="entry name" value="FAD/NAD-bd_sf"/>
</dbReference>
<comment type="caution">
    <text evidence="13">The sequence shown here is derived from an EMBL/GenBank/DDBJ whole genome shotgun (WGS) entry which is preliminary data.</text>
</comment>
<dbReference type="Pfam" id="PF01134">
    <property type="entry name" value="GIDA"/>
    <property type="match status" value="1"/>
</dbReference>
<comment type="similarity">
    <text evidence="3 11">Belongs to the MnmG family.</text>
</comment>
<sequence length="619" mass="65832">MAGSMSFDVIIIGGGHAGCEAAAAAARTGARTLLLTHKLETIGEMSCNPAIGGLGKGHLVREIDALDGLMGRLADKAGIQFRMLNRSKGAAVRGPRAQIDRRLYREAMQAELFATPNLTVTAEAVEDLIIADGRVAGVVGASGETYRAGRVVLTTGTFLKGVIHRGEQRIPAGRVGDAPAIGLSDRLYSLGLRMGRLKTGTPARLDGSTIAWDRLEMQAADETPVPFSFLTEAISVRQIACGITYTTADTHRIIAGRLTESAVYGGRATGRGPRYCPSIEDKVVRFADKTSHQIFLEPEGLDDDTVYPNGISTSVSEETQDLFLRTIPGLEQVVVRRYGYAIEYDYVDPRELYPTLEVKALPGLYLAGQINGTTGYEEAGAQGLVAGLNAARAAAGDEPAAFARDEAYIGVLIDDLVTRGVTEPYRMFTSRAEFRLTLRADNADQRLTAKGIALGVVGAARAEAYAAKAAALASARAEAEALTLTPAEAAKAGLPVKADGQRRNLMQLLAYPSIGFDDLAGIWPQVAAWGPAVREQVEIDASYAGYLDRQAADVAAFRRDEDLRLPAELDYAAVGGLSNEIREKLAAVRPLTLGQAARIEGVTPGALTALLAHVRRRAA</sequence>
<evidence type="ECO:0000256" key="2">
    <source>
        <dbReference type="ARBA" id="ARBA00003717"/>
    </source>
</evidence>
<dbReference type="EMBL" id="QFYP01000001">
    <property type="protein sequence ID" value="RAK59409.1"/>
    <property type="molecule type" value="Genomic_DNA"/>
</dbReference>
<evidence type="ECO:0000256" key="10">
    <source>
        <dbReference type="ARBA" id="ARBA00031800"/>
    </source>
</evidence>
<name>A0A328AXM4_9CAUL</name>
<comment type="caution">
    <text evidence="11">Lacks conserved residue(s) required for the propagation of feature annotation.</text>
</comment>
<dbReference type="SUPFAM" id="SSF51905">
    <property type="entry name" value="FAD/NAD(P)-binding domain"/>
    <property type="match status" value="1"/>
</dbReference>
<comment type="function">
    <text evidence="2 11">NAD-binding protein involved in the addition of a carboxymethylaminomethyl (cmnm) group at the wobble position (U34) of certain tRNAs, forming tRNA-cmnm(5)s(2)U34.</text>
</comment>
<dbReference type="NCBIfam" id="TIGR00136">
    <property type="entry name" value="mnmG_gidA"/>
    <property type="match status" value="1"/>
</dbReference>
<dbReference type="RefSeq" id="WP_111456702.1">
    <property type="nucleotide sequence ID" value="NZ_QFYP01000001.1"/>
</dbReference>
<dbReference type="InterPro" id="IPR004416">
    <property type="entry name" value="MnmG"/>
</dbReference>
<evidence type="ECO:0000256" key="5">
    <source>
        <dbReference type="ARBA" id="ARBA00022630"/>
    </source>
</evidence>
<keyword evidence="6 11" id="KW-0819">tRNA processing</keyword>
<feature type="binding site" evidence="11">
    <location>
        <begin position="13"/>
        <end position="18"/>
    </location>
    <ligand>
        <name>FAD</name>
        <dbReference type="ChEBI" id="CHEBI:57692"/>
    </ligand>
</feature>
<dbReference type="Pfam" id="PF21680">
    <property type="entry name" value="GIDA_C_1st"/>
    <property type="match status" value="1"/>
</dbReference>
<dbReference type="PANTHER" id="PTHR11806:SF0">
    <property type="entry name" value="PROTEIN MTO1 HOMOLOG, MITOCHONDRIAL"/>
    <property type="match status" value="1"/>
</dbReference>
<comment type="subunit">
    <text evidence="9 11">Homodimer. Heterotetramer of two MnmE and two MnmG subunits.</text>
</comment>